<comment type="caution">
    <text evidence="1">The sequence shown here is derived from an EMBL/GenBank/DDBJ whole genome shotgun (WGS) entry which is preliminary data.</text>
</comment>
<dbReference type="Proteomes" id="UP000013097">
    <property type="component" value="Unassembled WGS sequence"/>
</dbReference>
<reference evidence="1 2" key="1">
    <citation type="submission" date="2013-01" db="EMBL/GenBank/DDBJ databases">
        <title>The Genome Sequence of Clostridium colicanis 209318.</title>
        <authorList>
            <consortium name="The Broad Institute Genome Sequencing Platform"/>
            <person name="Earl A."/>
            <person name="Ward D."/>
            <person name="Feldgarden M."/>
            <person name="Gevers D."/>
            <person name="Courvalin P."/>
            <person name="Lambert T."/>
            <person name="Walker B."/>
            <person name="Young S.K."/>
            <person name="Zeng Q."/>
            <person name="Gargeya S."/>
            <person name="Fitzgerald M."/>
            <person name="Haas B."/>
            <person name="Abouelleil A."/>
            <person name="Alvarado L."/>
            <person name="Arachchi H.M."/>
            <person name="Berlin A.M."/>
            <person name="Chapman S.B."/>
            <person name="Dewar J."/>
            <person name="Goldberg J."/>
            <person name="Griggs A."/>
            <person name="Gujja S."/>
            <person name="Hansen M."/>
            <person name="Howarth C."/>
            <person name="Imamovic A."/>
            <person name="Larimer J."/>
            <person name="McCowan C."/>
            <person name="Murphy C."/>
            <person name="Neiman D."/>
            <person name="Pearson M."/>
            <person name="Priest M."/>
            <person name="Roberts A."/>
            <person name="Saif S."/>
            <person name="Shea T."/>
            <person name="Sisk P."/>
            <person name="Sykes S."/>
            <person name="Wortman J."/>
            <person name="Nusbaum C."/>
            <person name="Birren B."/>
        </authorList>
    </citation>
    <scope>NUCLEOTIDE SEQUENCE [LARGE SCALE GENOMIC DNA]</scope>
    <source>
        <strain evidence="1 2">209318</strain>
    </source>
</reference>
<dbReference type="EMBL" id="AGYT01000026">
    <property type="protein sequence ID" value="ENY98716.1"/>
    <property type="molecule type" value="Genomic_DNA"/>
</dbReference>
<name>N9XT17_9CLOT</name>
<dbReference type="RefSeq" id="WP_002599714.1">
    <property type="nucleotide sequence ID" value="NZ_KB850960.1"/>
</dbReference>
<dbReference type="HOGENOM" id="CLU_2859764_0_0_9"/>
<protein>
    <submittedName>
        <fullName evidence="1">Uncharacterized protein</fullName>
    </submittedName>
</protein>
<keyword evidence="2" id="KW-1185">Reference proteome</keyword>
<evidence type="ECO:0000313" key="2">
    <source>
        <dbReference type="Proteomes" id="UP000013097"/>
    </source>
</evidence>
<accession>N9XT17</accession>
<evidence type="ECO:0000313" key="1">
    <source>
        <dbReference type="EMBL" id="ENY98716.1"/>
    </source>
</evidence>
<proteinExistence type="predicted"/>
<organism evidence="1 2">
    <name type="scientific">Clostridium thermobutyricum</name>
    <dbReference type="NCBI Taxonomy" id="29372"/>
    <lineage>
        <taxon>Bacteria</taxon>
        <taxon>Bacillati</taxon>
        <taxon>Bacillota</taxon>
        <taxon>Clostridia</taxon>
        <taxon>Eubacteriales</taxon>
        <taxon>Clostridiaceae</taxon>
        <taxon>Clostridium</taxon>
    </lineage>
</organism>
<gene>
    <name evidence="1" type="ORF">HMPREF1092_03274</name>
</gene>
<sequence length="64" mass="7538">MGREYRIYLDGKLDNICCSEYVLMCNTTSLINKYGKDRVEIKECDDTLDEEKIEYLKKVVEGLH</sequence>
<dbReference type="AlphaFoldDB" id="N9XT17"/>
<dbReference type="PATRIC" id="fig|999411.4.peg.3187"/>